<evidence type="ECO:0000313" key="1">
    <source>
        <dbReference type="EMBL" id="VWB26688.1"/>
    </source>
</evidence>
<name>A0A6P2I7W6_BURL3</name>
<protein>
    <submittedName>
        <fullName evidence="1">Uncharacterized protein</fullName>
    </submittedName>
</protein>
<reference evidence="1 2" key="1">
    <citation type="submission" date="2019-09" db="EMBL/GenBank/DDBJ databases">
        <authorList>
            <person name="Depoorter E."/>
        </authorList>
    </citation>
    <scope>NUCLEOTIDE SEQUENCE [LARGE SCALE GENOMIC DNA]</scope>
    <source>
        <strain evidence="1">LMG 6863</strain>
    </source>
</reference>
<gene>
    <name evidence="1" type="ORF">BLA6863_01110</name>
</gene>
<organism evidence="1 2">
    <name type="scientific">Burkholderia lata (strain ATCC 17760 / DSM 23089 / LMG 22485 / NCIMB 9086 / R18194 / 383)</name>
    <dbReference type="NCBI Taxonomy" id="482957"/>
    <lineage>
        <taxon>Bacteria</taxon>
        <taxon>Pseudomonadati</taxon>
        <taxon>Pseudomonadota</taxon>
        <taxon>Betaproteobacteria</taxon>
        <taxon>Burkholderiales</taxon>
        <taxon>Burkholderiaceae</taxon>
        <taxon>Burkholderia</taxon>
        <taxon>Burkholderia cepacia complex</taxon>
    </lineage>
</organism>
<evidence type="ECO:0000313" key="2">
    <source>
        <dbReference type="Proteomes" id="UP000494170"/>
    </source>
</evidence>
<proteinExistence type="predicted"/>
<sequence length="191" mass="20108">MSLLRLSDWTYNTGAGGGLAVEFVTATGGLLRLTDPSKRDHDYYYGGLGVGYGLGLKIPKMKFPRFSTPRIQLPPKVAGRSVSGAGAGVHTPSGGWVYMTNAYQGKELGPDDFRGGVVYLDGSLSLVIGEAGDVMLMGINPVMLALGLSNPAFSWVLEEAISNAPVLLITHGRTWGFQAGFSGGLLAGYVH</sequence>
<dbReference type="EMBL" id="CABVPY010000005">
    <property type="protein sequence ID" value="VWB26688.1"/>
    <property type="molecule type" value="Genomic_DNA"/>
</dbReference>
<dbReference type="AlphaFoldDB" id="A0A6P2I7W6"/>
<accession>A0A6P2I7W6</accession>
<dbReference type="Proteomes" id="UP000494170">
    <property type="component" value="Unassembled WGS sequence"/>
</dbReference>